<keyword evidence="2" id="KW-0614">Plasmid</keyword>
<evidence type="ECO:0000313" key="4">
    <source>
        <dbReference type="Proteomes" id="UP000680679"/>
    </source>
</evidence>
<feature type="compositionally biased region" description="Polar residues" evidence="1">
    <location>
        <begin position="8"/>
        <end position="20"/>
    </location>
</feature>
<evidence type="ECO:0000313" key="3">
    <source>
        <dbReference type="EMBL" id="BCU08401.1"/>
    </source>
</evidence>
<gene>
    <name evidence="2" type="ORF">Atep_30360</name>
    <name evidence="3" type="ORF">Atep_30780</name>
</gene>
<organism evidence="2 4">
    <name type="scientific">Allochromatium tepidum</name>
    <dbReference type="NCBI Taxonomy" id="553982"/>
    <lineage>
        <taxon>Bacteria</taxon>
        <taxon>Pseudomonadati</taxon>
        <taxon>Pseudomonadota</taxon>
        <taxon>Gammaproteobacteria</taxon>
        <taxon>Chromatiales</taxon>
        <taxon>Chromatiaceae</taxon>
        <taxon>Allochromatium</taxon>
    </lineage>
</organism>
<reference evidence="2 4" key="1">
    <citation type="submission" date="2021-04" db="EMBL/GenBank/DDBJ databases">
        <title>Complete genome sequencing of Allochromatium tepidum strain NZ.</title>
        <authorList>
            <person name="Tsukatani Y."/>
            <person name="Mori H."/>
        </authorList>
    </citation>
    <scope>NUCLEOTIDE SEQUENCE [LARGE SCALE GENOMIC DNA]</scope>
    <source>
        <strain evidence="2 4">NZ</strain>
        <plasmid evidence="2 4">pAt1</plasmid>
    </source>
</reference>
<geneLocation type="plasmid" evidence="2 4">
    <name>pAt1</name>
</geneLocation>
<sequence>MARRPQTLPESPSGPNTAPEQSPAHDPSTAPSKPTGRAKESMLGTLARLEALSAERAKKRQLEETAKILQLPLPIWPDQVRGVPNVALRSALFGAIKRGPRRYMDRELVTSLDGYEVRYTGPRLDQADLDVWEQCLHLARQGGVGCRIHFTAHSFLKNIHRSTGGKDVEWLKSAFSRLASAVIEAKHGKFAYFGPMIQHGGRDDETGEYCIEMNPAIVALYGPDGWSQIDWQQRQQLKRQPLAQWLHGFYSTHAQPFPLKVKTLHQLSGSENGALFDFRRQLRLALDKVSEATGWTWRIDENDLVLIFKTPTPSQAKHLARRSKKKD</sequence>
<protein>
    <recommendedName>
        <fullName evidence="5">Replication initiator protein A</fullName>
    </recommendedName>
</protein>
<accession>A0ABN6GFF6</accession>
<evidence type="ECO:0000256" key="1">
    <source>
        <dbReference type="SAM" id="MobiDB-lite"/>
    </source>
</evidence>
<dbReference type="Proteomes" id="UP000680679">
    <property type="component" value="Plasmid pAt1"/>
</dbReference>
<dbReference type="EMBL" id="AP024564">
    <property type="protein sequence ID" value="BCU08401.1"/>
    <property type="molecule type" value="Genomic_DNA"/>
</dbReference>
<dbReference type="InterPro" id="IPR010751">
    <property type="entry name" value="TrfA"/>
</dbReference>
<feature type="region of interest" description="Disordered" evidence="1">
    <location>
        <begin position="1"/>
        <end position="40"/>
    </location>
</feature>
<name>A0ABN6GFF6_9GAMM</name>
<dbReference type="Pfam" id="PF07042">
    <property type="entry name" value="TrfA"/>
    <property type="match status" value="1"/>
</dbReference>
<evidence type="ECO:0008006" key="5">
    <source>
        <dbReference type="Google" id="ProtNLM"/>
    </source>
</evidence>
<dbReference type="EMBL" id="AP024564">
    <property type="protein sequence ID" value="BCU08359.1"/>
    <property type="molecule type" value="Genomic_DNA"/>
</dbReference>
<evidence type="ECO:0000313" key="2">
    <source>
        <dbReference type="EMBL" id="BCU08359.1"/>
    </source>
</evidence>
<keyword evidence="4" id="KW-1185">Reference proteome</keyword>
<dbReference type="RefSeq" id="WP_236786868.1">
    <property type="nucleotide sequence ID" value="NZ_AP024564.1"/>
</dbReference>
<proteinExistence type="predicted"/>